<feature type="domain" description="Glycoside hydrolase family 5" evidence="8">
    <location>
        <begin position="40"/>
        <end position="312"/>
    </location>
</feature>
<dbReference type="Pfam" id="PF00150">
    <property type="entry name" value="Cellulase"/>
    <property type="match status" value="1"/>
</dbReference>
<keyword evidence="5 6" id="KW-0326">Glycosidase</keyword>
<sequence length="342" mass="37206">MHLLSLLLAAGSASFVLAQPLTEVNQRAAGKLQFVGINEAGPEFGEGKIPGRLGTDYTWPDLSSISTFVNKGYNTFRVNILMERLVPNQMTGSLDAAYLTNLTQTVDGITKLGAYAMIVPHNYGRYNGAIITSTQDFATFWKTLAAKFKDNEKVIFDTNNEFHDESSTLVAELNQAAINAIRSVGATSQYITVEGNAWTGAWTWTTTQGTDGKTNSQTMGTLTDSVKNKLIYQMHQYLDSDGSGTSSTCVSRTIGSERLKAATTWLRENKKIGLIGEFAGAVNPDCEAAVKDMLAFIAKNSDVWAGAVWWAAGPWWGNYMFSVEPKDGVAYSTYADLIASYA</sequence>
<keyword evidence="7" id="KW-0732">Signal</keyword>
<keyword evidence="10" id="KW-1185">Reference proteome</keyword>
<accession>A0ABR0T8G9</accession>
<evidence type="ECO:0000256" key="1">
    <source>
        <dbReference type="ARBA" id="ARBA00000966"/>
    </source>
</evidence>
<keyword evidence="4 6" id="KW-0378">Hydrolase</keyword>
<evidence type="ECO:0000313" key="9">
    <source>
        <dbReference type="EMBL" id="KAK6000325.1"/>
    </source>
</evidence>
<dbReference type="EMBL" id="JASGXD010000018">
    <property type="protein sequence ID" value="KAK6000325.1"/>
    <property type="molecule type" value="Genomic_DNA"/>
</dbReference>
<evidence type="ECO:0000256" key="5">
    <source>
        <dbReference type="ARBA" id="ARBA00023295"/>
    </source>
</evidence>
<evidence type="ECO:0000256" key="2">
    <source>
        <dbReference type="ARBA" id="ARBA00005641"/>
    </source>
</evidence>
<proteinExistence type="inferred from homology"/>
<dbReference type="SUPFAM" id="SSF51445">
    <property type="entry name" value="(Trans)glycosidases"/>
    <property type="match status" value="1"/>
</dbReference>
<evidence type="ECO:0000259" key="8">
    <source>
        <dbReference type="Pfam" id="PF00150"/>
    </source>
</evidence>
<dbReference type="InterPro" id="IPR017853">
    <property type="entry name" value="GH"/>
</dbReference>
<comment type="similarity">
    <text evidence="2 6">Belongs to the glycosyl hydrolase 5 (cellulase A) family.</text>
</comment>
<protein>
    <recommendedName>
        <fullName evidence="3">cellulase</fullName>
        <ecNumber evidence="3">3.2.1.4</ecNumber>
    </recommendedName>
</protein>
<dbReference type="InterPro" id="IPR001547">
    <property type="entry name" value="Glyco_hydro_5"/>
</dbReference>
<evidence type="ECO:0000256" key="4">
    <source>
        <dbReference type="ARBA" id="ARBA00022801"/>
    </source>
</evidence>
<name>A0ABR0T8G9_AURPU</name>
<feature type="chain" id="PRO_5045672282" description="cellulase" evidence="7">
    <location>
        <begin position="19"/>
        <end position="342"/>
    </location>
</feature>
<dbReference type="Gene3D" id="3.20.20.80">
    <property type="entry name" value="Glycosidases"/>
    <property type="match status" value="1"/>
</dbReference>
<dbReference type="Proteomes" id="UP001341245">
    <property type="component" value="Unassembled WGS sequence"/>
</dbReference>
<dbReference type="EC" id="3.2.1.4" evidence="3"/>
<organism evidence="9 10">
    <name type="scientific">Aureobasidium pullulans</name>
    <name type="common">Black yeast</name>
    <name type="synonym">Pullularia pullulans</name>
    <dbReference type="NCBI Taxonomy" id="5580"/>
    <lineage>
        <taxon>Eukaryota</taxon>
        <taxon>Fungi</taxon>
        <taxon>Dikarya</taxon>
        <taxon>Ascomycota</taxon>
        <taxon>Pezizomycotina</taxon>
        <taxon>Dothideomycetes</taxon>
        <taxon>Dothideomycetidae</taxon>
        <taxon>Dothideales</taxon>
        <taxon>Saccotheciaceae</taxon>
        <taxon>Aureobasidium</taxon>
    </lineage>
</organism>
<evidence type="ECO:0000256" key="6">
    <source>
        <dbReference type="RuleBase" id="RU361153"/>
    </source>
</evidence>
<evidence type="ECO:0000256" key="7">
    <source>
        <dbReference type="SAM" id="SignalP"/>
    </source>
</evidence>
<evidence type="ECO:0000256" key="3">
    <source>
        <dbReference type="ARBA" id="ARBA00012601"/>
    </source>
</evidence>
<reference evidence="9 10" key="1">
    <citation type="submission" date="2023-11" db="EMBL/GenBank/DDBJ databases">
        <title>Draft genome sequence and annotation of the polyextremotolerant black yeast-like fungus Aureobasidium pullulans NRRL 62042.</title>
        <authorList>
            <person name="Dielentheis-Frenken M.R.E."/>
            <person name="Wibberg D."/>
            <person name="Blank L.M."/>
            <person name="Tiso T."/>
        </authorList>
    </citation>
    <scope>NUCLEOTIDE SEQUENCE [LARGE SCALE GENOMIC DNA]</scope>
    <source>
        <strain evidence="9 10">NRRL 62042</strain>
    </source>
</reference>
<comment type="caution">
    <text evidence="9">The sequence shown here is derived from an EMBL/GenBank/DDBJ whole genome shotgun (WGS) entry which is preliminary data.</text>
</comment>
<dbReference type="PANTHER" id="PTHR34142:SF1">
    <property type="entry name" value="GLYCOSIDE HYDROLASE FAMILY 5 DOMAIN-CONTAINING PROTEIN"/>
    <property type="match status" value="1"/>
</dbReference>
<gene>
    <name evidence="9" type="ORF">QM012_003957</name>
</gene>
<dbReference type="PANTHER" id="PTHR34142">
    <property type="entry name" value="ENDO-BETA-1,4-GLUCANASE A"/>
    <property type="match status" value="1"/>
</dbReference>
<evidence type="ECO:0000313" key="10">
    <source>
        <dbReference type="Proteomes" id="UP001341245"/>
    </source>
</evidence>
<comment type="catalytic activity">
    <reaction evidence="1">
        <text>Endohydrolysis of (1-&gt;4)-beta-D-glucosidic linkages in cellulose, lichenin and cereal beta-D-glucans.</text>
        <dbReference type="EC" id="3.2.1.4"/>
    </reaction>
</comment>
<feature type="signal peptide" evidence="7">
    <location>
        <begin position="1"/>
        <end position="18"/>
    </location>
</feature>